<dbReference type="OrthoDB" id="5069107at2"/>
<dbReference type="EMBL" id="RZGZ01000002">
    <property type="protein sequence ID" value="RUR01025.1"/>
    <property type="molecule type" value="Genomic_DNA"/>
</dbReference>
<proteinExistence type="predicted"/>
<dbReference type="AlphaFoldDB" id="A0A3S0XN22"/>
<evidence type="ECO:0000313" key="2">
    <source>
        <dbReference type="EMBL" id="RUR01025.1"/>
    </source>
</evidence>
<evidence type="ECO:0000256" key="1">
    <source>
        <dbReference type="SAM" id="MobiDB-lite"/>
    </source>
</evidence>
<organism evidence="2 3">
    <name type="scientific">Labedella endophytica</name>
    <dbReference type="NCBI Taxonomy" id="1523160"/>
    <lineage>
        <taxon>Bacteria</taxon>
        <taxon>Bacillati</taxon>
        <taxon>Actinomycetota</taxon>
        <taxon>Actinomycetes</taxon>
        <taxon>Micrococcales</taxon>
        <taxon>Microbacteriaceae</taxon>
        <taxon>Labedella</taxon>
    </lineage>
</organism>
<name>A0A3S0XN22_9MICO</name>
<reference evidence="2 3" key="1">
    <citation type="submission" date="2018-12" db="EMBL/GenBank/DDBJ databases">
        <authorList>
            <person name="Li F."/>
        </authorList>
    </citation>
    <scope>NUCLEOTIDE SEQUENCE [LARGE SCALE GENOMIC DNA]</scope>
    <source>
        <strain evidence="2 3">EGI 6500705</strain>
    </source>
</reference>
<dbReference type="RefSeq" id="WP_127048084.1">
    <property type="nucleotide sequence ID" value="NZ_RZGZ01000002.1"/>
</dbReference>
<sequence length="379" mass="42220">MTVRYPRRFEYFRLEPLGDPPYLDPDAARERYETGAGLSVVEDTDPPGWYLEVSAQRQRFTVTFYASSTTPLRTVTWEKNDDVLQCRRILDLYYPDGDPGRRVPYVEVTTVAQQIFSDGVVDVTLSSPTVPDQLREVTNAPMTLFRTDVPAFGEWTPLLLAAITDTRRRFGPDAVAAAASDMENLVPFGLPSTDRAALVARSRGMALLATLDEPQPIPSSTATRPWVDIGSPMVDRGLSAIFPLASAGAEAPGARERLHAVRDRLQMDAIHFYGGDHFHAETVLRAEEGYGRNIARTGIETMGPVYAWRVGGHAAVLVHGRDRLDETETLALHVIPADWVWERLGAADTKRGQSRRRRSARERDVADASWTWPDSREDG</sequence>
<feature type="region of interest" description="Disordered" evidence="1">
    <location>
        <begin position="348"/>
        <end position="379"/>
    </location>
</feature>
<evidence type="ECO:0000313" key="3">
    <source>
        <dbReference type="Proteomes" id="UP000274909"/>
    </source>
</evidence>
<protein>
    <submittedName>
        <fullName evidence="2">Uncharacterized protein</fullName>
    </submittedName>
</protein>
<dbReference type="Proteomes" id="UP000274909">
    <property type="component" value="Unassembled WGS sequence"/>
</dbReference>
<keyword evidence="3" id="KW-1185">Reference proteome</keyword>
<gene>
    <name evidence="2" type="ORF">ELQ94_05685</name>
</gene>
<comment type="caution">
    <text evidence="2">The sequence shown here is derived from an EMBL/GenBank/DDBJ whole genome shotgun (WGS) entry which is preliminary data.</text>
</comment>
<accession>A0A3S0XN22</accession>